<dbReference type="Pfam" id="PF12974">
    <property type="entry name" value="Phosphonate-bd"/>
    <property type="match status" value="1"/>
</dbReference>
<keyword evidence="2" id="KW-1185">Reference proteome</keyword>
<reference evidence="1 2" key="1">
    <citation type="submission" date="2022-02" db="EMBL/GenBank/DDBJ databases">
        <title>Draft genome sequence of Mezorhizobium retamae strain IRAMC:0171 isolated from Retama raetam nodules.</title>
        <authorList>
            <person name="Bengaied R."/>
            <person name="Sbissi I."/>
            <person name="Huber K."/>
            <person name="Ghodbane F."/>
            <person name="Nouioui I."/>
            <person name="Tarhouni M."/>
            <person name="Gtari M."/>
        </authorList>
    </citation>
    <scope>NUCLEOTIDE SEQUENCE [LARGE SCALE GENOMIC DNA]</scope>
    <source>
        <strain evidence="1 2">IRAMC:0171</strain>
    </source>
</reference>
<dbReference type="Gene3D" id="3.40.190.10">
    <property type="entry name" value="Periplasmic binding protein-like II"/>
    <property type="match status" value="1"/>
</dbReference>
<name>A0ABS9QK82_9HYPH</name>
<evidence type="ECO:0008006" key="3">
    <source>
        <dbReference type="Google" id="ProtNLM"/>
    </source>
</evidence>
<sequence length="328" mass="37720">MPLKLNFACGEYDRTLPFRTGDIRPEGIELNYTPQAPELTFYEQMKDLRWDVSEMSTSAYVQMRAKGQNDLIALPVFPSRVFRHSALYVRGDSDIRRPEQLRGKRVGIGWYQMSGAVWCRGALMDDYGVMPHEIEWVSGTDVKAAANTDQVHQAGDMVAGTKQDKPRLEVMLENGEIDALLSVHSPRAMERNEGTVRYLFENCREVEEDYFRRTGIFPIMHTIVMKREIYDQHQWAAQSLFDAFEEAKNRAVAKLYDLNALSVAVPFIVHEIEHTRRLMGRDYWPFGLAANSHCISTFVRHLHDQEIIASKPDISELFLDINAKRSTT</sequence>
<evidence type="ECO:0000313" key="2">
    <source>
        <dbReference type="Proteomes" id="UP001201701"/>
    </source>
</evidence>
<evidence type="ECO:0000313" key="1">
    <source>
        <dbReference type="EMBL" id="MCG7507858.1"/>
    </source>
</evidence>
<protein>
    <recommendedName>
        <fullName evidence="3">4,5-dihydroxyphthalate decarboxylase</fullName>
    </recommendedName>
</protein>
<proteinExistence type="predicted"/>
<dbReference type="RefSeq" id="WP_239369378.1">
    <property type="nucleotide sequence ID" value="NZ_JAKREW010000030.1"/>
</dbReference>
<gene>
    <name evidence="1" type="ORF">L4923_22730</name>
</gene>
<accession>A0ABS9QK82</accession>
<dbReference type="EMBL" id="JAKREW010000030">
    <property type="protein sequence ID" value="MCG7507858.1"/>
    <property type="molecule type" value="Genomic_DNA"/>
</dbReference>
<dbReference type="SUPFAM" id="SSF53850">
    <property type="entry name" value="Periplasmic binding protein-like II"/>
    <property type="match status" value="1"/>
</dbReference>
<organism evidence="1 2">
    <name type="scientific">Mesorhizobium retamae</name>
    <dbReference type="NCBI Taxonomy" id="2912854"/>
    <lineage>
        <taxon>Bacteria</taxon>
        <taxon>Pseudomonadati</taxon>
        <taxon>Pseudomonadota</taxon>
        <taxon>Alphaproteobacteria</taxon>
        <taxon>Hyphomicrobiales</taxon>
        <taxon>Phyllobacteriaceae</taxon>
        <taxon>Mesorhizobium</taxon>
    </lineage>
</organism>
<comment type="caution">
    <text evidence="1">The sequence shown here is derived from an EMBL/GenBank/DDBJ whole genome shotgun (WGS) entry which is preliminary data.</text>
</comment>
<dbReference type="Proteomes" id="UP001201701">
    <property type="component" value="Unassembled WGS sequence"/>
</dbReference>